<name>A0A4P8ID57_9FIRM</name>
<dbReference type="AlphaFoldDB" id="A0A4P8ID57"/>
<dbReference type="Pfam" id="PF00381">
    <property type="entry name" value="PTS-HPr"/>
    <property type="match status" value="1"/>
</dbReference>
<proteinExistence type="predicted"/>
<evidence type="ECO:0000256" key="1">
    <source>
        <dbReference type="ARBA" id="ARBA00003681"/>
    </source>
</evidence>
<dbReference type="InterPro" id="IPR050399">
    <property type="entry name" value="HPr"/>
</dbReference>
<evidence type="ECO:0000313" key="8">
    <source>
        <dbReference type="Proteomes" id="UP000298653"/>
    </source>
</evidence>
<reference evidence="7 8" key="1">
    <citation type="submission" date="2019-05" db="EMBL/GenBank/DDBJ databases">
        <title>Complete genome sequencing of Anaerostipes rhamnosivorans.</title>
        <authorList>
            <person name="Bui T.P.N."/>
            <person name="de Vos W.M."/>
        </authorList>
    </citation>
    <scope>NUCLEOTIDE SEQUENCE [LARGE SCALE GENOMIC DNA]</scope>
    <source>
        <strain evidence="7 8">1y2</strain>
    </source>
</reference>
<organism evidence="7 8">
    <name type="scientific">Anaerostipes rhamnosivorans</name>
    <dbReference type="NCBI Taxonomy" id="1229621"/>
    <lineage>
        <taxon>Bacteria</taxon>
        <taxon>Bacillati</taxon>
        <taxon>Bacillota</taxon>
        <taxon>Clostridia</taxon>
        <taxon>Lachnospirales</taxon>
        <taxon>Lachnospiraceae</taxon>
        <taxon>Anaerostipes</taxon>
    </lineage>
</organism>
<comment type="function">
    <text evidence="1">General (non sugar-specific) component of the phosphoenolpyruvate-dependent sugar phosphotransferase system (sugar PTS). This major carbohydrate active-transport system catalyzes the phosphorylation of incoming sugar substrates concomitantly with their translocation across the cell membrane. The phosphoryl group from phosphoenolpyruvate (PEP) is transferred to the phosphoryl carrier protein HPr by enzyme I. Phospho-HPr then transfers it to the PTS EIIA domain.</text>
</comment>
<evidence type="ECO:0000256" key="5">
    <source>
        <dbReference type="ARBA" id="ARBA00033055"/>
    </source>
</evidence>
<evidence type="ECO:0000256" key="3">
    <source>
        <dbReference type="ARBA" id="ARBA00022448"/>
    </source>
</evidence>
<evidence type="ECO:0000256" key="4">
    <source>
        <dbReference type="ARBA" id="ARBA00022597"/>
    </source>
</evidence>
<evidence type="ECO:0000259" key="6">
    <source>
        <dbReference type="PROSITE" id="PS51350"/>
    </source>
</evidence>
<dbReference type="EMBL" id="CP040058">
    <property type="protein sequence ID" value="QCP33663.1"/>
    <property type="molecule type" value="Genomic_DNA"/>
</dbReference>
<dbReference type="NCBIfam" id="TIGR01003">
    <property type="entry name" value="PTS_HPr_family"/>
    <property type="match status" value="1"/>
</dbReference>
<evidence type="ECO:0000256" key="2">
    <source>
        <dbReference type="ARBA" id="ARBA00020422"/>
    </source>
</evidence>
<dbReference type="KEGG" id="arf:AR1Y2_0209"/>
<dbReference type="CDD" id="cd00367">
    <property type="entry name" value="PTS-HPr_like"/>
    <property type="match status" value="1"/>
</dbReference>
<accession>A0A4P8ID57</accession>
<dbReference type="InterPro" id="IPR000032">
    <property type="entry name" value="HPr-like"/>
</dbReference>
<dbReference type="InterPro" id="IPR001020">
    <property type="entry name" value="PTS_HPr_His_P_site"/>
</dbReference>
<dbReference type="PRINTS" id="PR00107">
    <property type="entry name" value="PHOSPHOCPHPR"/>
</dbReference>
<dbReference type="RefSeq" id="WP_137327306.1">
    <property type="nucleotide sequence ID" value="NZ_CP040058.1"/>
</dbReference>
<dbReference type="PANTHER" id="PTHR33705">
    <property type="entry name" value="PHOSPHOCARRIER PROTEIN HPR"/>
    <property type="match status" value="1"/>
</dbReference>
<sequence length="86" mass="9503">MYEKELIINNKTGLHARPATELSTLCRNYESDITIKTENTEVDSKSIISILSGGICKGTKIKLVVSGTDEKEAGEKISDFIQNLKE</sequence>
<dbReference type="PANTHER" id="PTHR33705:SF1">
    <property type="entry name" value="PHOSPHOCARRIER PROTEIN HPR"/>
    <property type="match status" value="1"/>
</dbReference>
<protein>
    <recommendedName>
        <fullName evidence="2">Phosphocarrier protein HPr</fullName>
    </recommendedName>
    <alternativeName>
        <fullName evidence="5">Histidine-containing protein</fullName>
    </alternativeName>
</protein>
<dbReference type="OrthoDB" id="9809047at2"/>
<dbReference type="Proteomes" id="UP000298653">
    <property type="component" value="Chromosome"/>
</dbReference>
<keyword evidence="4" id="KW-0762">Sugar transport</keyword>
<dbReference type="PROSITE" id="PS51350">
    <property type="entry name" value="PTS_HPR_DOM"/>
    <property type="match status" value="1"/>
</dbReference>
<dbReference type="SUPFAM" id="SSF55594">
    <property type="entry name" value="HPr-like"/>
    <property type="match status" value="1"/>
</dbReference>
<dbReference type="PROSITE" id="PS00369">
    <property type="entry name" value="PTS_HPR_HIS"/>
    <property type="match status" value="1"/>
</dbReference>
<gene>
    <name evidence="7" type="ORF">AR1Y2_0209</name>
</gene>
<keyword evidence="3" id="KW-0813">Transport</keyword>
<dbReference type="Gene3D" id="3.30.1340.10">
    <property type="entry name" value="HPr-like"/>
    <property type="match status" value="1"/>
</dbReference>
<feature type="domain" description="HPr" evidence="6">
    <location>
        <begin position="1"/>
        <end position="86"/>
    </location>
</feature>
<dbReference type="InterPro" id="IPR035895">
    <property type="entry name" value="HPr-like_sf"/>
</dbReference>
<evidence type="ECO:0000313" key="7">
    <source>
        <dbReference type="EMBL" id="QCP33663.1"/>
    </source>
</evidence>
<keyword evidence="8" id="KW-1185">Reference proteome</keyword>